<dbReference type="EMBL" id="OX459957">
    <property type="protein sequence ID" value="CAI9163884.1"/>
    <property type="molecule type" value="Genomic_DNA"/>
</dbReference>
<proteinExistence type="predicted"/>
<evidence type="ECO:0000313" key="3">
    <source>
        <dbReference type="Proteomes" id="UP001176941"/>
    </source>
</evidence>
<dbReference type="Proteomes" id="UP001176941">
    <property type="component" value="Chromosome 21"/>
</dbReference>
<gene>
    <name evidence="2" type="ORF">MRATA1EN1_LOCUS12846</name>
</gene>
<keyword evidence="3" id="KW-1185">Reference proteome</keyword>
<accession>A0ABN8YQZ2</accession>
<feature type="compositionally biased region" description="Polar residues" evidence="1">
    <location>
        <begin position="81"/>
        <end position="94"/>
    </location>
</feature>
<organism evidence="2 3">
    <name type="scientific">Rangifer tarandus platyrhynchus</name>
    <name type="common">Svalbard reindeer</name>
    <dbReference type="NCBI Taxonomy" id="3082113"/>
    <lineage>
        <taxon>Eukaryota</taxon>
        <taxon>Metazoa</taxon>
        <taxon>Chordata</taxon>
        <taxon>Craniata</taxon>
        <taxon>Vertebrata</taxon>
        <taxon>Euteleostomi</taxon>
        <taxon>Mammalia</taxon>
        <taxon>Eutheria</taxon>
        <taxon>Laurasiatheria</taxon>
        <taxon>Artiodactyla</taxon>
        <taxon>Ruminantia</taxon>
        <taxon>Pecora</taxon>
        <taxon>Cervidae</taxon>
        <taxon>Odocoileinae</taxon>
        <taxon>Rangifer</taxon>
    </lineage>
</organism>
<evidence type="ECO:0000313" key="2">
    <source>
        <dbReference type="EMBL" id="CAI9163884.1"/>
    </source>
</evidence>
<sequence length="104" mass="11037">MVCMSFPELAGSGLRSPGEDMCMGRVCVCVCVCVCVKGPPPLLQEAPCTHPPRRVHLPRVGQLRRKPEPNPHRGAGRGQDSAASRTGSLLTNSGPHCPLDASRP</sequence>
<feature type="region of interest" description="Disordered" evidence="1">
    <location>
        <begin position="43"/>
        <end position="104"/>
    </location>
</feature>
<reference evidence="2" key="1">
    <citation type="submission" date="2023-04" db="EMBL/GenBank/DDBJ databases">
        <authorList>
            <consortium name="ELIXIR-Norway"/>
        </authorList>
    </citation>
    <scope>NUCLEOTIDE SEQUENCE [LARGE SCALE GENOMIC DNA]</scope>
</reference>
<name>A0ABN8YQZ2_RANTA</name>
<protein>
    <submittedName>
        <fullName evidence="2">Uncharacterized protein</fullName>
    </submittedName>
</protein>
<evidence type="ECO:0000256" key="1">
    <source>
        <dbReference type="SAM" id="MobiDB-lite"/>
    </source>
</evidence>